<dbReference type="SUPFAM" id="SSF53850">
    <property type="entry name" value="Periplasmic binding protein-like II"/>
    <property type="match status" value="1"/>
</dbReference>
<evidence type="ECO:0000256" key="8">
    <source>
        <dbReference type="NCBIfam" id="TIGR00212"/>
    </source>
</evidence>
<feature type="domain" description="Porphobilinogen deaminase N-terminal" evidence="9">
    <location>
        <begin position="3"/>
        <end position="194"/>
    </location>
</feature>
<dbReference type="Pfam" id="PF01379">
    <property type="entry name" value="Porphobil_deam"/>
    <property type="match status" value="1"/>
</dbReference>
<dbReference type="InterPro" id="IPR022419">
    <property type="entry name" value="Porphobilin_deaminase_cofac_BS"/>
</dbReference>
<dbReference type="NCBIfam" id="TIGR00212">
    <property type="entry name" value="hemC"/>
    <property type="match status" value="1"/>
</dbReference>
<evidence type="ECO:0000259" key="9">
    <source>
        <dbReference type="Pfam" id="PF01379"/>
    </source>
</evidence>
<name>Q6Q923_9GAMM</name>
<dbReference type="AlphaFoldDB" id="Q6Q923"/>
<dbReference type="GO" id="GO:0005737">
    <property type="term" value="C:cytoplasm"/>
    <property type="evidence" value="ECO:0007669"/>
    <property type="project" value="UniProtKB-UniRule"/>
</dbReference>
<evidence type="ECO:0000256" key="1">
    <source>
        <dbReference type="ARBA" id="ARBA00001916"/>
    </source>
</evidence>
<reference evidence="10" key="1">
    <citation type="journal article" date="2004" name="Environ. Microbiol.">
        <title>Different SAR86 subgroups harbour divergent proteorhodopsins.</title>
        <authorList>
            <person name="Sabehi G."/>
            <person name="Beja O."/>
            <person name="Suzuki M.T."/>
            <person name="Preston C.M."/>
            <person name="DeLong E.F."/>
        </authorList>
    </citation>
    <scope>NUCLEOTIDE SEQUENCE</scope>
</reference>
<evidence type="ECO:0000256" key="4">
    <source>
        <dbReference type="ARBA" id="ARBA00005638"/>
    </source>
</evidence>
<evidence type="ECO:0000256" key="2">
    <source>
        <dbReference type="ARBA" id="ARBA00002869"/>
    </source>
</evidence>
<sequence>MTIKIASRSSKLALAQVEEFVKKFGISDYKIIKVKTEGDIKSANGETLFDKAHFVSDVQKCLLNGEADIAVHSAKDTPAGETTGLLRYFLPSQSNQDVLIFREEDKFNSEMKLGTSSLRRQLQAKHHLNAINIVNLSGNVDTRLEKLSQGEYDCIILAKAGLARLKLLNELQYEVMDWSTASGQGFLCIEVLNDPSADIYNFLLKSIREIDLNLGKNISTERSILEAINAGCNSAISIQTQSNLESENSQLIHLGEIYGVEKYISFSGTNAEKTINDIKNQDGLKLLNEHN</sequence>
<comment type="cofactor">
    <cofactor evidence="1">
        <name>dipyrromethane</name>
        <dbReference type="ChEBI" id="CHEBI:60342"/>
    </cofactor>
</comment>
<keyword evidence="6" id="KW-0627">Porphyrin biosynthesis</keyword>
<dbReference type="EC" id="2.5.1.61" evidence="8"/>
<dbReference type="UniPathway" id="UPA00251">
    <property type="reaction ID" value="UER00319"/>
</dbReference>
<evidence type="ECO:0000256" key="6">
    <source>
        <dbReference type="ARBA" id="ARBA00023244"/>
    </source>
</evidence>
<comment type="pathway">
    <text evidence="3">Porphyrin-containing compound metabolism; protoporphyrin-IX biosynthesis; coproporphyrinogen-III from 5-aminolevulinate: step 2/4.</text>
</comment>
<dbReference type="PIRSF" id="PIRSF001438">
    <property type="entry name" value="4pyrrol_synth_OHMeBilane_synth"/>
    <property type="match status" value="1"/>
</dbReference>
<comment type="catalytic activity">
    <reaction evidence="7">
        <text>4 porphobilinogen + H2O = hydroxymethylbilane + 4 NH4(+)</text>
        <dbReference type="Rhea" id="RHEA:13185"/>
        <dbReference type="ChEBI" id="CHEBI:15377"/>
        <dbReference type="ChEBI" id="CHEBI:28938"/>
        <dbReference type="ChEBI" id="CHEBI:57845"/>
        <dbReference type="ChEBI" id="CHEBI:58126"/>
        <dbReference type="EC" id="2.5.1.61"/>
    </reaction>
</comment>
<dbReference type="EMBL" id="AY552545">
    <property type="protein sequence ID" value="AAS73064.1"/>
    <property type="molecule type" value="Genomic_DNA"/>
</dbReference>
<comment type="function">
    <text evidence="2">Tetrapolymerization of the monopyrrole PBG into the hydroxymethylbilane pre-uroporphyrinogen in several discrete steps.</text>
</comment>
<dbReference type="InterPro" id="IPR022417">
    <property type="entry name" value="Porphobilin_deaminase_N"/>
</dbReference>
<protein>
    <recommendedName>
        <fullName evidence="8">Hydroxymethylbilane synthase</fullName>
        <ecNumber evidence="8">2.5.1.61</ecNumber>
    </recommendedName>
</protein>
<comment type="similarity">
    <text evidence="4">Belongs to the HMBS family.</text>
</comment>
<organism evidence="10">
    <name type="scientific">uncultured marine gamma proteobacterium EBAC20E09</name>
    <dbReference type="NCBI Taxonomy" id="266134"/>
    <lineage>
        <taxon>Bacteria</taxon>
        <taxon>Pseudomonadati</taxon>
        <taxon>Pseudomonadota</taxon>
        <taxon>Gammaproteobacteria</taxon>
        <taxon>SAR86 cluster</taxon>
        <taxon>environmental samples</taxon>
    </lineage>
</organism>
<evidence type="ECO:0000256" key="3">
    <source>
        <dbReference type="ARBA" id="ARBA00004735"/>
    </source>
</evidence>
<evidence type="ECO:0000256" key="5">
    <source>
        <dbReference type="ARBA" id="ARBA00022679"/>
    </source>
</evidence>
<dbReference type="Gene3D" id="3.40.190.10">
    <property type="entry name" value="Periplasmic binding protein-like II"/>
    <property type="match status" value="2"/>
</dbReference>
<reference evidence="10" key="2">
    <citation type="submission" date="2005-12" db="EMBL/GenBank/DDBJ databases">
        <authorList>
            <person name="Sabehi G."/>
            <person name="Beja O."/>
        </authorList>
    </citation>
    <scope>NUCLEOTIDE SEQUENCE</scope>
</reference>
<gene>
    <name evidence="10" type="ORF">Red20E09_41</name>
</gene>
<keyword evidence="5" id="KW-0808">Transferase</keyword>
<dbReference type="GO" id="GO:0006782">
    <property type="term" value="P:protoporphyrinogen IX biosynthetic process"/>
    <property type="evidence" value="ECO:0007669"/>
    <property type="project" value="UniProtKB-UniPathway"/>
</dbReference>
<evidence type="ECO:0000313" key="10">
    <source>
        <dbReference type="EMBL" id="AAS73064.1"/>
    </source>
</evidence>
<dbReference type="PROSITE" id="PS00533">
    <property type="entry name" value="PORPHOBILINOGEN_DEAM"/>
    <property type="match status" value="1"/>
</dbReference>
<dbReference type="PANTHER" id="PTHR11557:SF0">
    <property type="entry name" value="PORPHOBILINOGEN DEAMINASE"/>
    <property type="match status" value="1"/>
</dbReference>
<evidence type="ECO:0000256" key="7">
    <source>
        <dbReference type="ARBA" id="ARBA00048169"/>
    </source>
</evidence>
<dbReference type="PRINTS" id="PR00151">
    <property type="entry name" value="PORPHBDMNASE"/>
</dbReference>
<dbReference type="GO" id="GO:0004418">
    <property type="term" value="F:hydroxymethylbilane synthase activity"/>
    <property type="evidence" value="ECO:0007669"/>
    <property type="project" value="UniProtKB-UniRule"/>
</dbReference>
<accession>Q6Q923</accession>
<proteinExistence type="inferred from homology"/>
<dbReference type="PANTHER" id="PTHR11557">
    <property type="entry name" value="PORPHOBILINOGEN DEAMINASE"/>
    <property type="match status" value="1"/>
</dbReference>
<dbReference type="InterPro" id="IPR000860">
    <property type="entry name" value="HemC"/>
</dbReference>